<reference evidence="2" key="1">
    <citation type="journal article" date="2021" name="PeerJ">
        <title>Extensive microbial diversity within the chicken gut microbiome revealed by metagenomics and culture.</title>
        <authorList>
            <person name="Gilroy R."/>
            <person name="Ravi A."/>
            <person name="Getino M."/>
            <person name="Pursley I."/>
            <person name="Horton D.L."/>
            <person name="Alikhan N.F."/>
            <person name="Baker D."/>
            <person name="Gharbi K."/>
            <person name="Hall N."/>
            <person name="Watson M."/>
            <person name="Adriaenssens E.M."/>
            <person name="Foster-Nyarko E."/>
            <person name="Jarju S."/>
            <person name="Secka A."/>
            <person name="Antonio M."/>
            <person name="Oren A."/>
            <person name="Chaudhuri R.R."/>
            <person name="La Ragione R."/>
            <person name="Hildebrand F."/>
            <person name="Pallen M.J."/>
        </authorList>
    </citation>
    <scope>NUCLEOTIDE SEQUENCE</scope>
    <source>
        <strain evidence="2">378</strain>
    </source>
</reference>
<feature type="domain" description="DUF2846" evidence="1">
    <location>
        <begin position="20"/>
        <end position="105"/>
    </location>
</feature>
<proteinExistence type="predicted"/>
<gene>
    <name evidence="2" type="ORF">H9847_08685</name>
</gene>
<dbReference type="PIRSF" id="PIRSF012335">
    <property type="entry name" value="UCP012335"/>
    <property type="match status" value="1"/>
</dbReference>
<dbReference type="InterPro" id="IPR022548">
    <property type="entry name" value="DUF2846"/>
</dbReference>
<name>A0A948X078_9GAMM</name>
<evidence type="ECO:0000313" key="2">
    <source>
        <dbReference type="EMBL" id="MBU3844919.1"/>
    </source>
</evidence>
<accession>A0A948X078</accession>
<dbReference type="EMBL" id="JAHLFE010000180">
    <property type="protein sequence ID" value="MBU3844919.1"/>
    <property type="molecule type" value="Genomic_DNA"/>
</dbReference>
<dbReference type="Pfam" id="PF11008">
    <property type="entry name" value="DUF2846"/>
    <property type="match status" value="1"/>
</dbReference>
<comment type="caution">
    <text evidence="2">The sequence shown here is derived from an EMBL/GenBank/DDBJ whole genome shotgun (WGS) entry which is preliminary data.</text>
</comment>
<protein>
    <submittedName>
        <fullName evidence="2">DUF2846 domain-containing protein</fullName>
    </submittedName>
</protein>
<reference evidence="2" key="2">
    <citation type="submission" date="2021-04" db="EMBL/GenBank/DDBJ databases">
        <authorList>
            <person name="Gilroy R."/>
        </authorList>
    </citation>
    <scope>NUCLEOTIDE SEQUENCE</scope>
    <source>
        <strain evidence="2">378</strain>
    </source>
</reference>
<evidence type="ECO:0000259" key="1">
    <source>
        <dbReference type="Pfam" id="PF11008"/>
    </source>
</evidence>
<dbReference type="AlphaFoldDB" id="A0A948X078"/>
<dbReference type="Proteomes" id="UP000733611">
    <property type="component" value="Unassembled WGS sequence"/>
</dbReference>
<dbReference type="InterPro" id="IPR016596">
    <property type="entry name" value="UCP012335"/>
</dbReference>
<sequence length="134" mass="14916">MPLQSNEVTLQTKQFAAPSAGKAGLYIYRDDTWVGAGLYKDIYVDGMCLGETAPGVFFYTEVDGNKNHTISTESEFSPNEITVYTEAGKHYFFEQYMKLGVFVWGADIRQVDEQQGKLKVDVSMQATPGTCSNM</sequence>
<evidence type="ECO:0000313" key="3">
    <source>
        <dbReference type="Proteomes" id="UP000733611"/>
    </source>
</evidence>
<organism evidence="2 3">
    <name type="scientific">Candidatus Anaerobiospirillum pullicola</name>
    <dbReference type="NCBI Taxonomy" id="2838451"/>
    <lineage>
        <taxon>Bacteria</taxon>
        <taxon>Pseudomonadati</taxon>
        <taxon>Pseudomonadota</taxon>
        <taxon>Gammaproteobacteria</taxon>
        <taxon>Aeromonadales</taxon>
        <taxon>Succinivibrionaceae</taxon>
        <taxon>Anaerobiospirillum</taxon>
    </lineage>
</organism>